<protein>
    <submittedName>
        <fullName evidence="1">Uncharacterized protein</fullName>
    </submittedName>
</protein>
<name>A0A1X7J2P1_9BACT</name>
<accession>A0A1X7J2P1</accession>
<sequence>MLSSNNYAYIFSMNAQLFLFRSRVLLISTIFLIASCDKGGEDPRPLSCPESDALNFTESDGLVIVEFEAVPDRSAIGDWDFRNDFAAYEGEGFLYWAGEDHFSQPGNSTLGYEIEISNPGTYRFIYSGYIALGESTTESNDLWLRFADASDFYGFRENDDSYVYPKGTDKSPNPEGASRDGWLKVYMNQLNEWTYTAKTSDNDAHDIYVEFDNPGTYLMEISGRSEGFAIDRAVIYKEEGNFADLGNRAKRKEAFEVLDGSDATCP</sequence>
<dbReference type="EMBL" id="FXAW01000002">
    <property type="protein sequence ID" value="SMG21940.1"/>
    <property type="molecule type" value="Genomic_DNA"/>
</dbReference>
<evidence type="ECO:0000313" key="2">
    <source>
        <dbReference type="Proteomes" id="UP000193804"/>
    </source>
</evidence>
<proteinExistence type="predicted"/>
<dbReference type="Proteomes" id="UP000193804">
    <property type="component" value="Unassembled WGS sequence"/>
</dbReference>
<evidence type="ECO:0000313" key="1">
    <source>
        <dbReference type="EMBL" id="SMG21940.1"/>
    </source>
</evidence>
<gene>
    <name evidence="1" type="ORF">SAMN05661096_01248</name>
</gene>
<dbReference type="STRING" id="1028.SAMN05661096_01248"/>
<keyword evidence="2" id="KW-1185">Reference proteome</keyword>
<reference evidence="2" key="1">
    <citation type="submission" date="2017-04" db="EMBL/GenBank/DDBJ databases">
        <authorList>
            <person name="Varghese N."/>
            <person name="Submissions S."/>
        </authorList>
    </citation>
    <scope>NUCLEOTIDE SEQUENCE [LARGE SCALE GENOMIC DNA]</scope>
    <source>
        <strain evidence="2">DSM 4125</strain>
    </source>
</reference>
<organism evidence="1 2">
    <name type="scientific">Marivirga sericea</name>
    <dbReference type="NCBI Taxonomy" id="1028"/>
    <lineage>
        <taxon>Bacteria</taxon>
        <taxon>Pseudomonadati</taxon>
        <taxon>Bacteroidota</taxon>
        <taxon>Cytophagia</taxon>
        <taxon>Cytophagales</taxon>
        <taxon>Marivirgaceae</taxon>
        <taxon>Marivirga</taxon>
    </lineage>
</organism>
<dbReference type="AlphaFoldDB" id="A0A1X7J2P1"/>